<dbReference type="Gene3D" id="1.10.760.10">
    <property type="entry name" value="Cytochrome c-like domain"/>
    <property type="match status" value="1"/>
</dbReference>
<dbReference type="InterPro" id="IPR009056">
    <property type="entry name" value="Cyt_c-like_dom"/>
</dbReference>
<keyword evidence="4" id="KW-0249">Electron transport</keyword>
<dbReference type="GO" id="GO:0009055">
    <property type="term" value="F:electron transfer activity"/>
    <property type="evidence" value="ECO:0007669"/>
    <property type="project" value="InterPro"/>
</dbReference>
<evidence type="ECO:0000313" key="10">
    <source>
        <dbReference type="EMBL" id="TDR77882.1"/>
    </source>
</evidence>
<keyword evidence="1" id="KW-0813">Transport</keyword>
<feature type="signal peptide" evidence="8">
    <location>
        <begin position="1"/>
        <end position="21"/>
    </location>
</feature>
<reference evidence="10 11" key="1">
    <citation type="submission" date="2019-03" db="EMBL/GenBank/DDBJ databases">
        <title>Genomic Encyclopedia of Type Strains, Phase III (KMG-III): the genomes of soil and plant-associated and newly described type strains.</title>
        <authorList>
            <person name="Whitman W."/>
        </authorList>
    </citation>
    <scope>NUCLEOTIDE SEQUENCE [LARGE SCALE GENOMIC DNA]</scope>
    <source>
        <strain evidence="10 11">CECT 8976</strain>
    </source>
</reference>
<keyword evidence="5 6" id="KW-0408">Iron</keyword>
<comment type="caution">
    <text evidence="10">The sequence shown here is derived from an EMBL/GenBank/DDBJ whole genome shotgun (WGS) entry which is preliminary data.</text>
</comment>
<dbReference type="PANTHER" id="PTHR37823">
    <property type="entry name" value="CYTOCHROME C-553-LIKE"/>
    <property type="match status" value="1"/>
</dbReference>
<dbReference type="PANTHER" id="PTHR37823:SF4">
    <property type="entry name" value="MENAQUINOL-CYTOCHROME C REDUCTASE CYTOCHROME B_C SUBUNIT"/>
    <property type="match status" value="1"/>
</dbReference>
<dbReference type="OrthoDB" id="9808312at2"/>
<dbReference type="PROSITE" id="PS51007">
    <property type="entry name" value="CYTC"/>
    <property type="match status" value="1"/>
</dbReference>
<dbReference type="GO" id="GO:0020037">
    <property type="term" value="F:heme binding"/>
    <property type="evidence" value="ECO:0007669"/>
    <property type="project" value="InterPro"/>
</dbReference>
<evidence type="ECO:0000256" key="1">
    <source>
        <dbReference type="ARBA" id="ARBA00022448"/>
    </source>
</evidence>
<evidence type="ECO:0000256" key="2">
    <source>
        <dbReference type="ARBA" id="ARBA00022617"/>
    </source>
</evidence>
<dbReference type="EMBL" id="SNZP01000009">
    <property type="protein sequence ID" value="TDR77882.1"/>
    <property type="molecule type" value="Genomic_DNA"/>
</dbReference>
<protein>
    <submittedName>
        <fullName evidence="10">Mono/diheme cytochrome c family protein</fullName>
    </submittedName>
</protein>
<dbReference type="SUPFAM" id="SSF46626">
    <property type="entry name" value="Cytochrome c"/>
    <property type="match status" value="1"/>
</dbReference>
<keyword evidence="3 6" id="KW-0479">Metal-binding</keyword>
<accession>A0A4R7B2B6</accession>
<feature type="chain" id="PRO_5020545621" evidence="8">
    <location>
        <begin position="22"/>
        <end position="112"/>
    </location>
</feature>
<evidence type="ECO:0000256" key="3">
    <source>
        <dbReference type="ARBA" id="ARBA00022723"/>
    </source>
</evidence>
<evidence type="ECO:0000313" key="11">
    <source>
        <dbReference type="Proteomes" id="UP000295611"/>
    </source>
</evidence>
<gene>
    <name evidence="10" type="ORF">DFP86_109124</name>
</gene>
<feature type="region of interest" description="Disordered" evidence="7">
    <location>
        <begin position="70"/>
        <end position="99"/>
    </location>
</feature>
<dbReference type="InterPro" id="IPR051811">
    <property type="entry name" value="Cytochrome_c550/c551-like"/>
</dbReference>
<dbReference type="GO" id="GO:0046872">
    <property type="term" value="F:metal ion binding"/>
    <property type="evidence" value="ECO:0007669"/>
    <property type="project" value="UniProtKB-KW"/>
</dbReference>
<name>A0A4R7B2B6_9NEIS</name>
<keyword evidence="2 6" id="KW-0349">Heme</keyword>
<dbReference type="Pfam" id="PF13442">
    <property type="entry name" value="Cytochrome_CBB3"/>
    <property type="match status" value="1"/>
</dbReference>
<dbReference type="Proteomes" id="UP000295611">
    <property type="component" value="Unassembled WGS sequence"/>
</dbReference>
<dbReference type="AlphaFoldDB" id="A0A4R7B2B6"/>
<evidence type="ECO:0000259" key="9">
    <source>
        <dbReference type="PROSITE" id="PS51007"/>
    </source>
</evidence>
<sequence>MPIRPCLLFCLAMLASAASQAMPNGEDLYQQNCAVCHGDKAQGKVGPKLAGDSSKWSKKLFERAVLKGIDDGGKPLKSPMPHWNKSSLKEDNGQPPTTEEIDAIQQYIRKLH</sequence>
<proteinExistence type="predicted"/>
<evidence type="ECO:0000256" key="6">
    <source>
        <dbReference type="PROSITE-ProRule" id="PRU00433"/>
    </source>
</evidence>
<evidence type="ECO:0000256" key="4">
    <source>
        <dbReference type="ARBA" id="ARBA00022982"/>
    </source>
</evidence>
<evidence type="ECO:0000256" key="5">
    <source>
        <dbReference type="ARBA" id="ARBA00023004"/>
    </source>
</evidence>
<evidence type="ECO:0000256" key="8">
    <source>
        <dbReference type="SAM" id="SignalP"/>
    </source>
</evidence>
<dbReference type="RefSeq" id="WP_133681594.1">
    <property type="nucleotide sequence ID" value="NZ_SNZP01000009.1"/>
</dbReference>
<dbReference type="InterPro" id="IPR036909">
    <property type="entry name" value="Cyt_c-like_dom_sf"/>
</dbReference>
<evidence type="ECO:0000256" key="7">
    <source>
        <dbReference type="SAM" id="MobiDB-lite"/>
    </source>
</evidence>
<keyword evidence="8" id="KW-0732">Signal</keyword>
<feature type="domain" description="Cytochrome c" evidence="9">
    <location>
        <begin position="20"/>
        <end position="112"/>
    </location>
</feature>
<organism evidence="10 11">
    <name type="scientific">Paludibacterium purpuratum</name>
    <dbReference type="NCBI Taxonomy" id="1144873"/>
    <lineage>
        <taxon>Bacteria</taxon>
        <taxon>Pseudomonadati</taxon>
        <taxon>Pseudomonadota</taxon>
        <taxon>Betaproteobacteria</taxon>
        <taxon>Neisseriales</taxon>
        <taxon>Chromobacteriaceae</taxon>
        <taxon>Paludibacterium</taxon>
    </lineage>
</organism>
<keyword evidence="11" id="KW-1185">Reference proteome</keyword>